<dbReference type="InterPro" id="IPR012292">
    <property type="entry name" value="Globin/Proto"/>
</dbReference>
<evidence type="ECO:0000313" key="2">
    <source>
        <dbReference type="Proteomes" id="UP000043763"/>
    </source>
</evidence>
<dbReference type="RefSeq" id="WP_048593948.1">
    <property type="nucleotide sequence ID" value="NZ_CVLB01000001.1"/>
</dbReference>
<proteinExistence type="predicted"/>
<reference evidence="2" key="1">
    <citation type="submission" date="2015-04" db="EMBL/GenBank/DDBJ databases">
        <authorList>
            <person name="Mushtaq Mamoona"/>
        </authorList>
    </citation>
    <scope>NUCLEOTIDE SEQUENCE [LARGE SCALE GENOMIC DNA]</scope>
    <source>
        <strain evidence="2">AN4859/03</strain>
    </source>
</reference>
<keyword evidence="2" id="KW-1185">Reference proteome</keyword>
<dbReference type="EMBL" id="CVLB01000001">
    <property type="protein sequence ID" value="CRF32496.1"/>
    <property type="molecule type" value="Genomic_DNA"/>
</dbReference>
<dbReference type="AlphaFoldDB" id="A0A0G4K566"/>
<dbReference type="OrthoDB" id="25954at2"/>
<organism evidence="1 2">
    <name type="scientific">Brachyspira suanatina</name>
    <dbReference type="NCBI Taxonomy" id="381802"/>
    <lineage>
        <taxon>Bacteria</taxon>
        <taxon>Pseudomonadati</taxon>
        <taxon>Spirochaetota</taxon>
        <taxon>Spirochaetia</taxon>
        <taxon>Brachyspirales</taxon>
        <taxon>Brachyspiraceae</taxon>
        <taxon>Brachyspira</taxon>
    </lineage>
</organism>
<sequence length="124" mass="14709">MKYNEINNEGIEKLMDIFYARIRTHEQLGPIFNGAVGIDDASWERHKEKIAKFWKTMLLNENLYMGNPVQPHINLLPFDIKLFDVWLDLFKECLDQVFEEKPAEHFYEVACNIAKNFKAVLFQQ</sequence>
<name>A0A0G4K566_9SPIR</name>
<dbReference type="SUPFAM" id="SSF46458">
    <property type="entry name" value="Globin-like"/>
    <property type="match status" value="1"/>
</dbReference>
<evidence type="ECO:0000313" key="1">
    <source>
        <dbReference type="EMBL" id="CRF32496.1"/>
    </source>
</evidence>
<protein>
    <recommendedName>
        <fullName evidence="3">Hemoglobin</fullName>
    </recommendedName>
</protein>
<dbReference type="CDD" id="cd08916">
    <property type="entry name" value="TrHb3_P"/>
    <property type="match status" value="1"/>
</dbReference>
<evidence type="ECO:0008006" key="3">
    <source>
        <dbReference type="Google" id="ProtNLM"/>
    </source>
</evidence>
<dbReference type="Gene3D" id="1.10.490.10">
    <property type="entry name" value="Globins"/>
    <property type="match status" value="1"/>
</dbReference>
<accession>A0A0G4K566</accession>
<gene>
    <name evidence="1" type="ORF">BRSU_0833</name>
</gene>
<dbReference type="GO" id="GO:0019825">
    <property type="term" value="F:oxygen binding"/>
    <property type="evidence" value="ECO:0007669"/>
    <property type="project" value="InterPro"/>
</dbReference>
<dbReference type="Proteomes" id="UP000043763">
    <property type="component" value="Unassembled WGS sequence"/>
</dbReference>
<dbReference type="GO" id="GO:0020037">
    <property type="term" value="F:heme binding"/>
    <property type="evidence" value="ECO:0007669"/>
    <property type="project" value="InterPro"/>
</dbReference>
<dbReference type="InterPro" id="IPR009050">
    <property type="entry name" value="Globin-like_sf"/>
</dbReference>